<protein>
    <submittedName>
        <fullName evidence="1">Acyltransferase</fullName>
    </submittedName>
</protein>
<proteinExistence type="predicted"/>
<accession>A0A5M6CVR6</accession>
<organism evidence="1 2">
    <name type="scientific">Roseiconus nitratireducens</name>
    <dbReference type="NCBI Taxonomy" id="2605748"/>
    <lineage>
        <taxon>Bacteria</taxon>
        <taxon>Pseudomonadati</taxon>
        <taxon>Planctomycetota</taxon>
        <taxon>Planctomycetia</taxon>
        <taxon>Pirellulales</taxon>
        <taxon>Pirellulaceae</taxon>
        <taxon>Roseiconus</taxon>
    </lineage>
</organism>
<dbReference type="GO" id="GO:0016746">
    <property type="term" value="F:acyltransferase activity"/>
    <property type="evidence" value="ECO:0007669"/>
    <property type="project" value="UniProtKB-KW"/>
</dbReference>
<evidence type="ECO:0000313" key="1">
    <source>
        <dbReference type="EMBL" id="KAA5539347.1"/>
    </source>
</evidence>
<dbReference type="InterPro" id="IPR001451">
    <property type="entry name" value="Hexapep"/>
</dbReference>
<dbReference type="PANTHER" id="PTHR23416">
    <property type="entry name" value="SIALIC ACID SYNTHASE-RELATED"/>
    <property type="match status" value="1"/>
</dbReference>
<keyword evidence="1" id="KW-0808">Transferase</keyword>
<dbReference type="Gene3D" id="2.160.10.10">
    <property type="entry name" value="Hexapeptide repeat proteins"/>
    <property type="match status" value="1"/>
</dbReference>
<dbReference type="Proteomes" id="UP000324479">
    <property type="component" value="Unassembled WGS sequence"/>
</dbReference>
<dbReference type="SUPFAM" id="SSF51161">
    <property type="entry name" value="Trimeric LpxA-like enzymes"/>
    <property type="match status" value="1"/>
</dbReference>
<comment type="caution">
    <text evidence="1">The sequence shown here is derived from an EMBL/GenBank/DDBJ whole genome shotgun (WGS) entry which is preliminary data.</text>
</comment>
<reference evidence="1 2" key="1">
    <citation type="submission" date="2019-08" db="EMBL/GenBank/DDBJ databases">
        <authorList>
            <person name="Dhanesh K."/>
            <person name="Kumar G."/>
            <person name="Sasikala C."/>
            <person name="Venkata Ramana C."/>
        </authorList>
    </citation>
    <scope>NUCLEOTIDE SEQUENCE [LARGE SCALE GENOMIC DNA]</scope>
    <source>
        <strain evidence="1 2">JC645</strain>
    </source>
</reference>
<keyword evidence="2" id="KW-1185">Reference proteome</keyword>
<dbReference type="InterPro" id="IPR051159">
    <property type="entry name" value="Hexapeptide_acetyltransf"/>
</dbReference>
<sequence length="159" mass="17050">MLGAGIRYLYLKRLARHVGDNVMLNTGVHVKHWEGLELGSNITVQQNCYLDAEGGITIGDEVSIAHQSSILSFEHTWDDPELPIKSNPRRTAPVVIGDDVWIGCGVRILSGAVIGRRTVVAAGAVVRRGEIGGAIYGGVPAKRLADFKQAESPKPLIAS</sequence>
<dbReference type="AlphaFoldDB" id="A0A5M6CVR6"/>
<dbReference type="Pfam" id="PF00132">
    <property type="entry name" value="Hexapep"/>
    <property type="match status" value="1"/>
</dbReference>
<keyword evidence="1" id="KW-0012">Acyltransferase</keyword>
<evidence type="ECO:0000313" key="2">
    <source>
        <dbReference type="Proteomes" id="UP000324479"/>
    </source>
</evidence>
<name>A0A5M6CVR6_9BACT</name>
<gene>
    <name evidence="1" type="ORF">FYK55_24580</name>
</gene>
<dbReference type="CDD" id="cd04647">
    <property type="entry name" value="LbH_MAT_like"/>
    <property type="match status" value="1"/>
</dbReference>
<dbReference type="EMBL" id="VWOX01000020">
    <property type="protein sequence ID" value="KAA5539347.1"/>
    <property type="molecule type" value="Genomic_DNA"/>
</dbReference>
<dbReference type="InterPro" id="IPR011004">
    <property type="entry name" value="Trimer_LpxA-like_sf"/>
</dbReference>